<protein>
    <submittedName>
        <fullName evidence="1">Uncharacterized protein</fullName>
    </submittedName>
</protein>
<proteinExistence type="predicted"/>
<gene>
    <name evidence="1" type="ORF">PHB09_165</name>
</gene>
<evidence type="ECO:0000313" key="1">
    <source>
        <dbReference type="EMBL" id="UAV84660.1"/>
    </source>
</evidence>
<dbReference type="EMBL" id="OK040171">
    <property type="protein sequence ID" value="UAV84660.1"/>
    <property type="molecule type" value="Genomic_DNA"/>
</dbReference>
<name>A0AAE9BMS5_9CAUD</name>
<dbReference type="Proteomes" id="UP000827914">
    <property type="component" value="Segment"/>
</dbReference>
<evidence type="ECO:0000313" key="2">
    <source>
        <dbReference type="Proteomes" id="UP000827914"/>
    </source>
</evidence>
<sequence length="75" mass="8948">MTEVDRYNPDCTMWMCGASEDMVKDPEGKWVKVEAYIALEEQLERLLKEHSSDAELRKELYQKGYDDGYRDNTHW</sequence>
<reference evidence="1" key="1">
    <citation type="submission" date="2021-09" db="EMBL/GenBank/DDBJ databases">
        <authorList>
            <person name="Liu Y."/>
        </authorList>
    </citation>
    <scope>NUCLEOTIDE SEQUENCE</scope>
</reference>
<keyword evidence="2" id="KW-1185">Reference proteome</keyword>
<organism evidence="1 2">
    <name type="scientific">Pseudomonas phage PHB09</name>
    <dbReference type="NCBI Taxonomy" id="2867265"/>
    <lineage>
        <taxon>Viruses</taxon>
        <taxon>Duplodnaviria</taxon>
        <taxon>Heunggongvirae</taxon>
        <taxon>Uroviricota</taxon>
        <taxon>Caudoviricetes</taxon>
        <taxon>Vandenendeviridae</taxon>
        <taxon>Gorskivirinae</taxon>
        <taxon>Dilongvirus</taxon>
        <taxon>Dilongvirus PHB09</taxon>
    </lineage>
</organism>
<accession>A0AAE9BMS5</accession>